<evidence type="ECO:0000313" key="8">
    <source>
        <dbReference type="EMBL" id="OWM66852.1"/>
    </source>
</evidence>
<accession>A0A218W430</accession>
<comment type="subunit">
    <text evidence="6">Forms a heterodimer with the catalytic subunit.</text>
</comment>
<feature type="repeat" description="WD" evidence="7">
    <location>
        <begin position="202"/>
        <end position="247"/>
    </location>
</feature>
<proteinExistence type="inferred from homology"/>
<dbReference type="SUPFAM" id="SSF50978">
    <property type="entry name" value="WD40 repeat-like"/>
    <property type="match status" value="1"/>
</dbReference>
<dbReference type="FunFam" id="2.130.10.10:FF:001042">
    <property type="entry name" value="tRNA (guanine-N(7)-)-methyltransferase non-catalytic subunit"/>
    <property type="match status" value="1"/>
</dbReference>
<evidence type="ECO:0000313" key="9">
    <source>
        <dbReference type="Proteomes" id="UP000197138"/>
    </source>
</evidence>
<reference evidence="10" key="3">
    <citation type="journal article" date="2020" name="Plant Biotechnol. J.">
        <title>The pomegranate (Punica granatum L.) draft genome dissects genetic divergence between soft- and hard-seeded cultivars.</title>
        <authorList>
            <person name="Luo X."/>
            <person name="Li H."/>
            <person name="Wu Z."/>
            <person name="Yao W."/>
            <person name="Zhao P."/>
            <person name="Cao D."/>
            <person name="Yu H."/>
            <person name="Li K."/>
            <person name="Poudel K."/>
            <person name="Zhao D."/>
            <person name="Zhang F."/>
            <person name="Xia X."/>
            <person name="Chen L."/>
            <person name="Wang Q."/>
            <person name="Jing D."/>
            <person name="Cao S."/>
        </authorList>
    </citation>
    <scope>NUCLEOTIDE SEQUENCE [LARGE SCALE GENOMIC DNA]</scope>
</reference>
<dbReference type="OrthoDB" id="339900at2759"/>
<evidence type="ECO:0000256" key="3">
    <source>
        <dbReference type="ARBA" id="ARBA00022694"/>
    </source>
</evidence>
<dbReference type="GO" id="GO:0106004">
    <property type="term" value="P:tRNA (guanine-N7)-methylation"/>
    <property type="evidence" value="ECO:0007669"/>
    <property type="project" value="UniProtKB-UniRule"/>
</dbReference>
<dbReference type="GO" id="GO:0043527">
    <property type="term" value="C:tRNA methyltransferase complex"/>
    <property type="evidence" value="ECO:0007669"/>
    <property type="project" value="TreeGrafter"/>
</dbReference>
<dbReference type="AlphaFoldDB" id="A0A218W430"/>
<comment type="similarity">
    <text evidence="6">Belongs to the WD repeat TRM82 family.</text>
</comment>
<comment type="subcellular location">
    <subcellularLocation>
        <location evidence="1 6">Nucleus</location>
    </subcellularLocation>
</comment>
<evidence type="ECO:0000256" key="5">
    <source>
        <dbReference type="ARBA" id="ARBA00023242"/>
    </source>
</evidence>
<dbReference type="HAMAP" id="MF_03056">
    <property type="entry name" value="TRM82"/>
    <property type="match status" value="1"/>
</dbReference>
<evidence type="ECO:0000256" key="6">
    <source>
        <dbReference type="HAMAP-Rule" id="MF_03056"/>
    </source>
</evidence>
<evidence type="ECO:0000256" key="1">
    <source>
        <dbReference type="ARBA" id="ARBA00004123"/>
    </source>
</evidence>
<sequence length="433" mass="47141">MAEAADTPMEEGGESTKELEVAPALIAVNPSQQSVVVAVGSDLRVYDLREGCAASLVDESDKSFHKDSIRAIRYGVNGKLLVSAGDDKLVKIWSTDSWHCIGTVSCEKRVSAAAISNDGHYVCFADKFGVVWVVNLEEKDGTFSLVNEKAAPMLSHYCSIITSLEFSPSGCYIVSADRDYKIRVTVMPKRPLNGAHEIHCFCLGHSEFVSCLDFISSPDFQEGYLVSGSGDSTVRLWDIMSGSLLDTCEVGAKAGLIDSIEREEEQFCAVTDLCVVPNSTLIAVAIQSFKGIVLLSCNVSAKSVSFTKVVSITGETFSPTCLGMSSSEDLLWMVMGISKLPGLDCSSLVRVRAMSGFKRISEGEPIMLEDNEMPGGQKLLEKLQGSVSIEESVYVAASEALKKAMSKLLIKKHYSVENRETRKRTRNDKKFKQ</sequence>
<dbReference type="Gene3D" id="2.130.10.10">
    <property type="entry name" value="YVTN repeat-like/Quinoprotein amine dehydrogenase"/>
    <property type="match status" value="2"/>
</dbReference>
<dbReference type="PANTHER" id="PTHR16288:SF0">
    <property type="entry name" value="TRNA (GUANINE-N(7)-)-METHYLTRANSFERASE NON-CATALYTIC SUBUNIT WDR4"/>
    <property type="match status" value="1"/>
</dbReference>
<evidence type="ECO:0000313" key="10">
    <source>
        <dbReference type="Proteomes" id="UP000515151"/>
    </source>
</evidence>
<reference evidence="8" key="2">
    <citation type="submission" date="2017-06" db="EMBL/GenBank/DDBJ databases">
        <title>The pomegranate genome and the genomics of punicalagin biosynthesis.</title>
        <authorList>
            <person name="Xu C."/>
        </authorList>
    </citation>
    <scope>NUCLEOTIDE SEQUENCE [LARGE SCALE GENOMIC DNA]</scope>
    <source>
        <tissue evidence="8">Fresh leaf</tissue>
    </source>
</reference>
<gene>
    <name evidence="11" type="primary">LOC116189472</name>
    <name evidence="8" type="ORF">CDL15_Pgr002647</name>
</gene>
<name>A0A218W430_PUNGR</name>
<keyword evidence="3 6" id="KW-0819">tRNA processing</keyword>
<organism evidence="8 9">
    <name type="scientific">Punica granatum</name>
    <name type="common">Pomegranate</name>
    <dbReference type="NCBI Taxonomy" id="22663"/>
    <lineage>
        <taxon>Eukaryota</taxon>
        <taxon>Viridiplantae</taxon>
        <taxon>Streptophyta</taxon>
        <taxon>Embryophyta</taxon>
        <taxon>Tracheophyta</taxon>
        <taxon>Spermatophyta</taxon>
        <taxon>Magnoliopsida</taxon>
        <taxon>eudicotyledons</taxon>
        <taxon>Gunneridae</taxon>
        <taxon>Pentapetalae</taxon>
        <taxon>rosids</taxon>
        <taxon>malvids</taxon>
        <taxon>Myrtales</taxon>
        <taxon>Lythraceae</taxon>
        <taxon>Punica</taxon>
    </lineage>
</organism>
<dbReference type="GO" id="GO:0005829">
    <property type="term" value="C:cytosol"/>
    <property type="evidence" value="ECO:0007669"/>
    <property type="project" value="TreeGrafter"/>
</dbReference>
<keyword evidence="5 6" id="KW-0539">Nucleus</keyword>
<dbReference type="InterPro" id="IPR001680">
    <property type="entry name" value="WD40_rpt"/>
</dbReference>
<dbReference type="PROSITE" id="PS50294">
    <property type="entry name" value="WD_REPEATS_REGION"/>
    <property type="match status" value="2"/>
</dbReference>
<dbReference type="PROSITE" id="PS50082">
    <property type="entry name" value="WD_REPEATS_2"/>
    <property type="match status" value="2"/>
</dbReference>
<keyword evidence="10" id="KW-1185">Reference proteome</keyword>
<dbReference type="FunFam" id="2.130.10.10:FF:001350">
    <property type="entry name" value="tRNA (guanine-N(7)-)-methyltransferase non-catalytic subunit"/>
    <property type="match status" value="1"/>
</dbReference>
<reference evidence="11" key="4">
    <citation type="submission" date="2025-04" db="UniProtKB">
        <authorList>
            <consortium name="RefSeq"/>
        </authorList>
    </citation>
    <scope>IDENTIFICATION</scope>
    <source>
        <tissue evidence="11">Leaf</tissue>
    </source>
</reference>
<dbReference type="UniPathway" id="UPA00989"/>
<dbReference type="EMBL" id="MTKT01005527">
    <property type="protein sequence ID" value="OWM66852.1"/>
    <property type="molecule type" value="Genomic_DNA"/>
</dbReference>
<evidence type="ECO:0000256" key="2">
    <source>
        <dbReference type="ARBA" id="ARBA00022574"/>
    </source>
</evidence>
<dbReference type="Proteomes" id="UP000197138">
    <property type="component" value="Unassembled WGS sequence"/>
</dbReference>
<evidence type="ECO:0000313" key="11">
    <source>
        <dbReference type="RefSeq" id="XP_031375005.1"/>
    </source>
</evidence>
<dbReference type="InterPro" id="IPR015943">
    <property type="entry name" value="WD40/YVTN_repeat-like_dom_sf"/>
</dbReference>
<reference evidence="9" key="1">
    <citation type="journal article" date="2017" name="Plant J.">
        <title>The pomegranate (Punica granatum L.) genome and the genomics of punicalagin biosynthesis.</title>
        <authorList>
            <person name="Qin G."/>
            <person name="Xu C."/>
            <person name="Ming R."/>
            <person name="Tang H."/>
            <person name="Guyot R."/>
            <person name="Kramer E.M."/>
            <person name="Hu Y."/>
            <person name="Yi X."/>
            <person name="Qi Y."/>
            <person name="Xu X."/>
            <person name="Gao Z."/>
            <person name="Pan H."/>
            <person name="Jian J."/>
            <person name="Tian Y."/>
            <person name="Yue Z."/>
            <person name="Xu Y."/>
        </authorList>
    </citation>
    <scope>NUCLEOTIDE SEQUENCE [LARGE SCALE GENOMIC DNA]</scope>
    <source>
        <strain evidence="9">cv. Dabenzi</strain>
    </source>
</reference>
<comment type="pathway">
    <text evidence="6">tRNA modification; N(7)-methylguanine-tRNA biosynthesis.</text>
</comment>
<dbReference type="Proteomes" id="UP000515151">
    <property type="component" value="Chromosome 8"/>
</dbReference>
<dbReference type="PROSITE" id="PS00678">
    <property type="entry name" value="WD_REPEATS_1"/>
    <property type="match status" value="1"/>
</dbReference>
<evidence type="ECO:0000256" key="4">
    <source>
        <dbReference type="ARBA" id="ARBA00022737"/>
    </source>
</evidence>
<dbReference type="GO" id="GO:0005634">
    <property type="term" value="C:nucleus"/>
    <property type="evidence" value="ECO:0007669"/>
    <property type="project" value="UniProtKB-SubCell"/>
</dbReference>
<dbReference type="SMART" id="SM00320">
    <property type="entry name" value="WD40"/>
    <property type="match status" value="4"/>
</dbReference>
<dbReference type="InterPro" id="IPR036322">
    <property type="entry name" value="WD40_repeat_dom_sf"/>
</dbReference>
<comment type="function">
    <text evidence="6">Required for the formation of N(7)-methylguanine at position 46 (m7G46) in tRNA. In the complex, it is required to stabilize and induce conformational changes of the catalytic subunit.</text>
</comment>
<dbReference type="InterPro" id="IPR019775">
    <property type="entry name" value="WD40_repeat_CS"/>
</dbReference>
<keyword evidence="4 6" id="KW-0677">Repeat</keyword>
<dbReference type="Pfam" id="PF00400">
    <property type="entry name" value="WD40"/>
    <property type="match status" value="3"/>
</dbReference>
<evidence type="ECO:0000256" key="7">
    <source>
        <dbReference type="PROSITE-ProRule" id="PRU00221"/>
    </source>
</evidence>
<dbReference type="PANTHER" id="PTHR16288">
    <property type="entry name" value="WD40 REPEAT PROTEIN 4"/>
    <property type="match status" value="1"/>
</dbReference>
<dbReference type="InterPro" id="IPR028884">
    <property type="entry name" value="Trm82"/>
</dbReference>
<protein>
    <recommendedName>
        <fullName evidence="6">tRNA (guanine-N(7)-)-methyltransferase non-catalytic subunit</fullName>
    </recommendedName>
    <alternativeName>
        <fullName evidence="6">WD repeat-containing protein 4 homolog</fullName>
    </alternativeName>
</protein>
<feature type="repeat" description="WD" evidence="7">
    <location>
        <begin position="62"/>
        <end position="103"/>
    </location>
</feature>
<keyword evidence="2 6" id="KW-0853">WD repeat</keyword>
<dbReference type="RefSeq" id="XP_031375005.1">
    <property type="nucleotide sequence ID" value="XM_031519145.1"/>
</dbReference>
<dbReference type="GeneID" id="116189472"/>